<evidence type="ECO:0000313" key="3">
    <source>
        <dbReference type="Proteomes" id="UP000199421"/>
    </source>
</evidence>
<reference evidence="3" key="1">
    <citation type="submission" date="2016-10" db="EMBL/GenBank/DDBJ databases">
        <authorList>
            <person name="Varghese N."/>
            <person name="Submissions S."/>
        </authorList>
    </citation>
    <scope>NUCLEOTIDE SEQUENCE [LARGE SCALE GENOMIC DNA]</scope>
    <source>
        <strain evidence="3">DSM 18733</strain>
    </source>
</reference>
<dbReference type="InterPro" id="IPR016024">
    <property type="entry name" value="ARM-type_fold"/>
</dbReference>
<dbReference type="Proteomes" id="UP000199421">
    <property type="component" value="Unassembled WGS sequence"/>
</dbReference>
<gene>
    <name evidence="2" type="ORF">SAMN05661044_01487</name>
</gene>
<evidence type="ECO:0000313" key="2">
    <source>
        <dbReference type="EMBL" id="SEK91141.1"/>
    </source>
</evidence>
<keyword evidence="3" id="KW-1185">Reference proteome</keyword>
<dbReference type="AlphaFoldDB" id="A0A1H7KWD4"/>
<accession>A0A1H7KWD4</accession>
<sequence length="373" mass="43020">MFKLSLPDGPFAIEIASILIGVAVFSTLLAYISMLIYRLKGYVGQKRADNTIPLVDNLLLEKVLLHPQINTEIPKVEMVELAKSFDIKELNPGWAKHLLIARLVNYRKNVRGNIGNAIRSLFIQLELDSVCLKMLRSRKWYKKAKALYILVEMEIVIPDVTLLPLTNSHNHHLRSAARLAYIKLSKNDPFKFFDVVTEPLLQWDQVELFRVITSSENFSMPNFARWITYSSNKSVVSFCLKLVVHYMQLEAVPAVIRLLDNKDHFLRANAINALGKMDVDEVADQLLHMYHNQPIICQTEILKALGRFRNQQAKEFLKREFLHSNDFNLRKHAARSLINILSKEDVLIKELMNNATKESLMILKHCMDPLIKF</sequence>
<protein>
    <recommendedName>
        <fullName evidence="4">HEAT repeat-containing protein</fullName>
    </recommendedName>
</protein>
<evidence type="ECO:0000256" key="1">
    <source>
        <dbReference type="SAM" id="Phobius"/>
    </source>
</evidence>
<dbReference type="SUPFAM" id="SSF48371">
    <property type="entry name" value="ARM repeat"/>
    <property type="match status" value="1"/>
</dbReference>
<dbReference type="InterPro" id="IPR011989">
    <property type="entry name" value="ARM-like"/>
</dbReference>
<feature type="transmembrane region" description="Helical" evidence="1">
    <location>
        <begin position="12"/>
        <end position="37"/>
    </location>
</feature>
<keyword evidence="1" id="KW-1133">Transmembrane helix</keyword>
<dbReference type="STRING" id="407022.SAMN05661044_01487"/>
<keyword evidence="1" id="KW-0472">Membrane</keyword>
<dbReference type="EMBL" id="FOAF01000001">
    <property type="protein sequence ID" value="SEK91141.1"/>
    <property type="molecule type" value="Genomic_DNA"/>
</dbReference>
<dbReference type="Gene3D" id="1.25.10.10">
    <property type="entry name" value="Leucine-rich Repeat Variant"/>
    <property type="match status" value="1"/>
</dbReference>
<dbReference type="RefSeq" id="WP_139202228.1">
    <property type="nucleotide sequence ID" value="NZ_FOAF01000001.1"/>
</dbReference>
<proteinExistence type="predicted"/>
<dbReference type="OrthoDB" id="1454284at2"/>
<name>A0A1H7KWD4_OLID1</name>
<evidence type="ECO:0008006" key="4">
    <source>
        <dbReference type="Google" id="ProtNLM"/>
    </source>
</evidence>
<organism evidence="2 3">
    <name type="scientific">Olivibacter domesticus</name>
    <name type="common">Pseudosphingobacterium domesticum</name>
    <dbReference type="NCBI Taxonomy" id="407022"/>
    <lineage>
        <taxon>Bacteria</taxon>
        <taxon>Pseudomonadati</taxon>
        <taxon>Bacteroidota</taxon>
        <taxon>Sphingobacteriia</taxon>
        <taxon>Sphingobacteriales</taxon>
        <taxon>Sphingobacteriaceae</taxon>
        <taxon>Olivibacter</taxon>
    </lineage>
</organism>
<keyword evidence="1" id="KW-0812">Transmembrane</keyword>